<dbReference type="GO" id="GO:0005524">
    <property type="term" value="F:ATP binding"/>
    <property type="evidence" value="ECO:0007669"/>
    <property type="project" value="UniProtKB-KW"/>
</dbReference>
<dbReference type="InterPro" id="IPR050398">
    <property type="entry name" value="HssS/ArlS-like"/>
</dbReference>
<dbReference type="InterPro" id="IPR036097">
    <property type="entry name" value="HisK_dim/P_sf"/>
</dbReference>
<dbReference type="SUPFAM" id="SSF47384">
    <property type="entry name" value="Homodimeric domain of signal transducing histidine kinase"/>
    <property type="match status" value="1"/>
</dbReference>
<dbReference type="SMART" id="SM00387">
    <property type="entry name" value="HATPase_c"/>
    <property type="match status" value="1"/>
</dbReference>
<dbReference type="SUPFAM" id="SSF55874">
    <property type="entry name" value="ATPase domain of HSP90 chaperone/DNA topoisomerase II/histidine kinase"/>
    <property type="match status" value="1"/>
</dbReference>
<proteinExistence type="predicted"/>
<evidence type="ECO:0000256" key="14">
    <source>
        <dbReference type="SAM" id="Coils"/>
    </source>
</evidence>
<dbReference type="Gene3D" id="1.10.287.130">
    <property type="match status" value="1"/>
</dbReference>
<comment type="catalytic activity">
    <reaction evidence="1">
        <text>ATP + protein L-histidine = ADP + protein N-phospho-L-histidine.</text>
        <dbReference type="EC" id="2.7.13.3"/>
    </reaction>
</comment>
<evidence type="ECO:0000256" key="7">
    <source>
        <dbReference type="ARBA" id="ARBA00022692"/>
    </source>
</evidence>
<dbReference type="CDD" id="cd00082">
    <property type="entry name" value="HisKA"/>
    <property type="match status" value="1"/>
</dbReference>
<dbReference type="OrthoDB" id="9792991at2"/>
<feature type="transmembrane region" description="Helical" evidence="15">
    <location>
        <begin position="306"/>
        <end position="326"/>
    </location>
</feature>
<feature type="transmembrane region" description="Helical" evidence="15">
    <location>
        <begin position="338"/>
        <end position="360"/>
    </location>
</feature>
<feature type="coiled-coil region" evidence="14">
    <location>
        <begin position="72"/>
        <end position="122"/>
    </location>
</feature>
<evidence type="ECO:0000256" key="3">
    <source>
        <dbReference type="ARBA" id="ARBA00012438"/>
    </source>
</evidence>
<keyword evidence="18" id="KW-1185">Reference proteome</keyword>
<keyword evidence="13 15" id="KW-0472">Membrane</keyword>
<comment type="subcellular location">
    <subcellularLocation>
        <location evidence="2">Cell membrane</location>
        <topology evidence="2">Multi-pass membrane protein</topology>
    </subcellularLocation>
</comment>
<dbReference type="InterPro" id="IPR036890">
    <property type="entry name" value="HATPase_C_sf"/>
</dbReference>
<sequence>MATKWKNSLLLLLSVGLCLLGGYITSVSYMRSTWANGLNTFFSSDYMNAAYTDHLLQDEFNNDEAVITGETIAAYRNRYGSLDEQVKDIKKQYQSKIDEAKIDKDTKKIKSLEEEKNKKIKAIVDNFSDDTIIKNKIKNEEEDYFIKEEERTQKAIDPLLKEMNENFVYYYKDKSGDIVITNLYGLTKYSSNKEIEDALDKSGVGDISDNEMYASIQPFITSEADSIGLFRDNNLLMTGKSMVKKNSPYEKRWYTQKRDKERFQKLLWLGITTIILGIVCLYFYLKTAIVEKSLLSFMRIIPIDARVILFLVSGFISVILVGSNYPYNYGLMNTIQNFAVPGLLAAISLCISFMSLKVIWWQLSPKHKTQTGKELVKGSLCYQVLTAIGRIFVKSPMVIKLLFVLCLMVVQLHLTLILVGNFPYLGQIKSLIILLFFVVEAWFLWKYSKFLKKLIKKPSDILVKQGQKVNNELTLTELSRQLDEIDEMIQSSKKDSRQSEQLKTELLTNVSHDLRTPLTSIITYGELLNQPKTTTDDQKKYVKIINQKAKRMKHLIDDLFEVTKMNNGEIVLEKKEVNLSQLLQQSVSEYSEELKEHDLKLVFNKPEMDLYLKIDGERMWRVFDNLLANVIKYAMPNTRVYLKIEEQDKHARIELKNISEYELNENANDLVEKFKRGDSSRHTEGSGLGLAIVNSIVALHNGQMNIDVDGDMFKVIIRVPL</sequence>
<feature type="transmembrane region" description="Helical" evidence="15">
    <location>
        <begin position="266"/>
        <end position="285"/>
    </location>
</feature>
<feature type="transmembrane region" description="Helical" evidence="15">
    <location>
        <begin position="398"/>
        <end position="418"/>
    </location>
</feature>
<dbReference type="FunFam" id="1.10.287.130:FF:000008">
    <property type="entry name" value="Two-component sensor histidine kinase"/>
    <property type="match status" value="1"/>
</dbReference>
<protein>
    <recommendedName>
        <fullName evidence="3">histidine kinase</fullName>
        <ecNumber evidence="3">2.7.13.3</ecNumber>
    </recommendedName>
</protein>
<reference evidence="18" key="1">
    <citation type="submission" date="2017-02" db="EMBL/GenBank/DDBJ databases">
        <authorList>
            <person name="Dridi B."/>
        </authorList>
    </citation>
    <scope>NUCLEOTIDE SEQUENCE [LARGE SCALE GENOMIC DNA]</scope>
    <source>
        <strain evidence="18">bH819</strain>
    </source>
</reference>
<dbReference type="Gene3D" id="3.30.565.10">
    <property type="entry name" value="Histidine kinase-like ATPase, C-terminal domain"/>
    <property type="match status" value="1"/>
</dbReference>
<evidence type="ECO:0000256" key="1">
    <source>
        <dbReference type="ARBA" id="ARBA00000085"/>
    </source>
</evidence>
<evidence type="ECO:0000256" key="2">
    <source>
        <dbReference type="ARBA" id="ARBA00004651"/>
    </source>
</evidence>
<dbReference type="PANTHER" id="PTHR45528">
    <property type="entry name" value="SENSOR HISTIDINE KINASE CPXA"/>
    <property type="match status" value="1"/>
</dbReference>
<dbReference type="AlphaFoldDB" id="A0A1X6WLB9"/>
<evidence type="ECO:0000256" key="10">
    <source>
        <dbReference type="ARBA" id="ARBA00022840"/>
    </source>
</evidence>
<dbReference type="EC" id="2.7.13.3" evidence="3"/>
<dbReference type="SMART" id="SM00388">
    <property type="entry name" value="HisKA"/>
    <property type="match status" value="1"/>
</dbReference>
<feature type="transmembrane region" description="Helical" evidence="15">
    <location>
        <begin position="424"/>
        <end position="445"/>
    </location>
</feature>
<keyword evidence="5" id="KW-0597">Phosphoprotein</keyword>
<evidence type="ECO:0000256" key="15">
    <source>
        <dbReference type="SAM" id="Phobius"/>
    </source>
</evidence>
<dbReference type="RefSeq" id="WP_086950698.1">
    <property type="nucleotide sequence ID" value="NZ_FWFD01000007.1"/>
</dbReference>
<evidence type="ECO:0000256" key="12">
    <source>
        <dbReference type="ARBA" id="ARBA00023012"/>
    </source>
</evidence>
<keyword evidence="4" id="KW-1003">Cell membrane</keyword>
<dbReference type="GO" id="GO:0005886">
    <property type="term" value="C:plasma membrane"/>
    <property type="evidence" value="ECO:0007669"/>
    <property type="project" value="UniProtKB-SubCell"/>
</dbReference>
<dbReference type="Pfam" id="PF02518">
    <property type="entry name" value="HATPase_c"/>
    <property type="match status" value="1"/>
</dbReference>
<evidence type="ECO:0000256" key="5">
    <source>
        <dbReference type="ARBA" id="ARBA00022553"/>
    </source>
</evidence>
<keyword evidence="8" id="KW-0547">Nucleotide-binding</keyword>
<dbReference type="GO" id="GO:0000155">
    <property type="term" value="F:phosphorelay sensor kinase activity"/>
    <property type="evidence" value="ECO:0007669"/>
    <property type="project" value="InterPro"/>
</dbReference>
<accession>A0A1X6WLB9</accession>
<dbReference type="PANTHER" id="PTHR45528:SF1">
    <property type="entry name" value="SENSOR HISTIDINE KINASE CPXA"/>
    <property type="match status" value="1"/>
</dbReference>
<keyword evidence="9 17" id="KW-0418">Kinase</keyword>
<evidence type="ECO:0000256" key="6">
    <source>
        <dbReference type="ARBA" id="ARBA00022679"/>
    </source>
</evidence>
<feature type="domain" description="Histidine kinase" evidence="16">
    <location>
        <begin position="509"/>
        <end position="721"/>
    </location>
</feature>
<dbReference type="InterPro" id="IPR005467">
    <property type="entry name" value="His_kinase_dom"/>
</dbReference>
<dbReference type="Pfam" id="PF00512">
    <property type="entry name" value="HisKA"/>
    <property type="match status" value="1"/>
</dbReference>
<evidence type="ECO:0000256" key="8">
    <source>
        <dbReference type="ARBA" id="ARBA00022741"/>
    </source>
</evidence>
<evidence type="ECO:0000313" key="18">
    <source>
        <dbReference type="Proteomes" id="UP000195918"/>
    </source>
</evidence>
<evidence type="ECO:0000256" key="4">
    <source>
        <dbReference type="ARBA" id="ARBA00022475"/>
    </source>
</evidence>
<dbReference type="Proteomes" id="UP000195918">
    <property type="component" value="Unassembled WGS sequence"/>
</dbReference>
<keyword evidence="12" id="KW-0902">Two-component regulatory system</keyword>
<organism evidence="17 18">
    <name type="scientific">Vagococcus fluvialis bH819</name>
    <dbReference type="NCBI Taxonomy" id="1255619"/>
    <lineage>
        <taxon>Bacteria</taxon>
        <taxon>Bacillati</taxon>
        <taxon>Bacillota</taxon>
        <taxon>Bacilli</taxon>
        <taxon>Lactobacillales</taxon>
        <taxon>Enterococcaceae</taxon>
        <taxon>Vagococcus</taxon>
    </lineage>
</organism>
<gene>
    <name evidence="17" type="ORF">FM121_03105</name>
</gene>
<evidence type="ECO:0000256" key="9">
    <source>
        <dbReference type="ARBA" id="ARBA00022777"/>
    </source>
</evidence>
<dbReference type="InterPro" id="IPR003594">
    <property type="entry name" value="HATPase_dom"/>
</dbReference>
<dbReference type="EMBL" id="FWFD01000007">
    <property type="protein sequence ID" value="SLM85058.1"/>
    <property type="molecule type" value="Genomic_DNA"/>
</dbReference>
<name>A0A1X6WLB9_9ENTE</name>
<keyword evidence="14" id="KW-0175">Coiled coil</keyword>
<keyword evidence="10" id="KW-0067">ATP-binding</keyword>
<keyword evidence="6" id="KW-0808">Transferase</keyword>
<evidence type="ECO:0000256" key="11">
    <source>
        <dbReference type="ARBA" id="ARBA00022989"/>
    </source>
</evidence>
<evidence type="ECO:0000313" key="17">
    <source>
        <dbReference type="EMBL" id="SLM85058.1"/>
    </source>
</evidence>
<dbReference type="InterPro" id="IPR003661">
    <property type="entry name" value="HisK_dim/P_dom"/>
</dbReference>
<keyword evidence="7 15" id="KW-0812">Transmembrane</keyword>
<keyword evidence="11 15" id="KW-1133">Transmembrane helix</keyword>
<evidence type="ECO:0000256" key="13">
    <source>
        <dbReference type="ARBA" id="ARBA00023136"/>
    </source>
</evidence>
<evidence type="ECO:0000259" key="16">
    <source>
        <dbReference type="PROSITE" id="PS50109"/>
    </source>
</evidence>
<dbReference type="PROSITE" id="PS50109">
    <property type="entry name" value="HIS_KIN"/>
    <property type="match status" value="1"/>
</dbReference>